<evidence type="ECO:0000259" key="9">
    <source>
        <dbReference type="PROSITE" id="PS50850"/>
    </source>
</evidence>
<dbReference type="SUPFAM" id="SSF103473">
    <property type="entry name" value="MFS general substrate transporter"/>
    <property type="match status" value="1"/>
</dbReference>
<dbReference type="Gene3D" id="1.20.1250.20">
    <property type="entry name" value="MFS general substrate transporter like domains"/>
    <property type="match status" value="2"/>
</dbReference>
<feature type="transmembrane region" description="Helical" evidence="8">
    <location>
        <begin position="172"/>
        <end position="195"/>
    </location>
</feature>
<evidence type="ECO:0000256" key="7">
    <source>
        <dbReference type="SAM" id="MobiDB-lite"/>
    </source>
</evidence>
<dbReference type="CDD" id="cd17325">
    <property type="entry name" value="MFS_MdtG_SLC18_like"/>
    <property type="match status" value="1"/>
</dbReference>
<feature type="transmembrane region" description="Helical" evidence="8">
    <location>
        <begin position="201"/>
        <end position="220"/>
    </location>
</feature>
<dbReference type="PANTHER" id="PTHR23506:SF23">
    <property type="entry name" value="GH10249P"/>
    <property type="match status" value="1"/>
</dbReference>
<name>A0A8H5C8Q3_9AGAR</name>
<feature type="transmembrane region" description="Helical" evidence="8">
    <location>
        <begin position="39"/>
        <end position="66"/>
    </location>
</feature>
<dbReference type="InterPro" id="IPR011701">
    <property type="entry name" value="MFS"/>
</dbReference>
<feature type="transmembrane region" description="Helical" evidence="8">
    <location>
        <begin position="112"/>
        <end position="128"/>
    </location>
</feature>
<evidence type="ECO:0000256" key="8">
    <source>
        <dbReference type="SAM" id="Phobius"/>
    </source>
</evidence>
<dbReference type="EMBL" id="JAACJK010000057">
    <property type="protein sequence ID" value="KAF5337175.1"/>
    <property type="molecule type" value="Genomic_DNA"/>
</dbReference>
<feature type="compositionally biased region" description="Basic and acidic residues" evidence="7">
    <location>
        <begin position="248"/>
        <end position="258"/>
    </location>
</feature>
<protein>
    <recommendedName>
        <fullName evidence="9">Major facilitator superfamily (MFS) profile domain-containing protein</fullName>
    </recommendedName>
</protein>
<evidence type="ECO:0000256" key="6">
    <source>
        <dbReference type="ARBA" id="ARBA00023136"/>
    </source>
</evidence>
<dbReference type="InterPro" id="IPR001958">
    <property type="entry name" value="Tet-R_TetA/multi-R_MdtG-like"/>
</dbReference>
<evidence type="ECO:0000313" key="11">
    <source>
        <dbReference type="Proteomes" id="UP000541558"/>
    </source>
</evidence>
<dbReference type="PANTHER" id="PTHR23506">
    <property type="entry name" value="GH10249P"/>
    <property type="match status" value="1"/>
</dbReference>
<feature type="region of interest" description="Disordered" evidence="7">
    <location>
        <begin position="240"/>
        <end position="270"/>
    </location>
</feature>
<dbReference type="InterPro" id="IPR036259">
    <property type="entry name" value="MFS_trans_sf"/>
</dbReference>
<keyword evidence="6 8" id="KW-0472">Membrane</keyword>
<evidence type="ECO:0000256" key="3">
    <source>
        <dbReference type="ARBA" id="ARBA00022448"/>
    </source>
</evidence>
<reference evidence="10 11" key="1">
    <citation type="journal article" date="2020" name="ISME J.">
        <title>Uncovering the hidden diversity of litter-decomposition mechanisms in mushroom-forming fungi.</title>
        <authorList>
            <person name="Floudas D."/>
            <person name="Bentzer J."/>
            <person name="Ahren D."/>
            <person name="Johansson T."/>
            <person name="Persson P."/>
            <person name="Tunlid A."/>
        </authorList>
    </citation>
    <scope>NUCLEOTIDE SEQUENCE [LARGE SCALE GENOMIC DNA]</scope>
    <source>
        <strain evidence="10 11">CBS 175.51</strain>
    </source>
</reference>
<dbReference type="Proteomes" id="UP000541558">
    <property type="component" value="Unassembled WGS sequence"/>
</dbReference>
<keyword evidence="5 8" id="KW-1133">Transmembrane helix</keyword>
<dbReference type="GO" id="GO:0016020">
    <property type="term" value="C:membrane"/>
    <property type="evidence" value="ECO:0007669"/>
    <property type="project" value="UniProtKB-SubCell"/>
</dbReference>
<sequence>MNDTETPVTPLPLPLPAAEVEVMSTKGHRKRPIGLEWRASYWFTTIVIGSGIAIDLLVYSIIIPVIPFQLEHLGYENVSALTGWLLFAYSGGLLLSTFPIAALSERYNARRWPLIIGFVVLIGSQFMFMEAPNYAVMCVARVIQGIGSSIVWVIGLALLCDCTPEQLTGQQLGFAMIGFSIGLVLGPPVGGALYSRFGFRGPFIFGAIFAFVDLLGRFVVIERKDSLKWGYDPFVPNPLALPNETDDSNEKVGSEADGPKSGGAAESTPVGPVVQTTKPLSFFAVMVLLAKSPRALAAAFITFLYGTLYSSQEPSLPVHLQTVWGLSSEKVGIIFIAAVVPTLFSSPLTGWISDKRGTEWVTMLSLILGVPWYAVMTVEGRLGLFIAAFGLSSFFSSGVISPLTSELAAVSRSIEGVGYAHVYGVFNAAFGAGSTIGPVIGGQASFLGGFPSN</sequence>
<dbReference type="PRINTS" id="PR01035">
    <property type="entry name" value="TCRTETA"/>
</dbReference>
<keyword evidence="4 8" id="KW-0812">Transmembrane</keyword>
<feature type="domain" description="Major facilitator superfamily (MFS) profile" evidence="9">
    <location>
        <begin position="44"/>
        <end position="453"/>
    </location>
</feature>
<organism evidence="10 11">
    <name type="scientific">Ephemerocybe angulata</name>
    <dbReference type="NCBI Taxonomy" id="980116"/>
    <lineage>
        <taxon>Eukaryota</taxon>
        <taxon>Fungi</taxon>
        <taxon>Dikarya</taxon>
        <taxon>Basidiomycota</taxon>
        <taxon>Agaricomycotina</taxon>
        <taxon>Agaricomycetes</taxon>
        <taxon>Agaricomycetidae</taxon>
        <taxon>Agaricales</taxon>
        <taxon>Agaricineae</taxon>
        <taxon>Psathyrellaceae</taxon>
        <taxon>Ephemerocybe</taxon>
    </lineage>
</organism>
<dbReference type="InterPro" id="IPR050930">
    <property type="entry name" value="MFS_Vesicular_Transporter"/>
</dbReference>
<dbReference type="OrthoDB" id="440553at2759"/>
<feature type="transmembrane region" description="Helical" evidence="8">
    <location>
        <begin position="331"/>
        <end position="353"/>
    </location>
</feature>
<feature type="transmembrane region" description="Helical" evidence="8">
    <location>
        <begin position="78"/>
        <end position="100"/>
    </location>
</feature>
<dbReference type="Pfam" id="PF07690">
    <property type="entry name" value="MFS_1"/>
    <property type="match status" value="2"/>
</dbReference>
<comment type="caution">
    <text evidence="10">The sequence shown here is derived from an EMBL/GenBank/DDBJ whole genome shotgun (WGS) entry which is preliminary data.</text>
</comment>
<evidence type="ECO:0000256" key="4">
    <source>
        <dbReference type="ARBA" id="ARBA00022692"/>
    </source>
</evidence>
<evidence type="ECO:0000256" key="1">
    <source>
        <dbReference type="ARBA" id="ARBA00004141"/>
    </source>
</evidence>
<dbReference type="AlphaFoldDB" id="A0A8H5C8Q3"/>
<proteinExistence type="inferred from homology"/>
<accession>A0A8H5C8Q3</accession>
<comment type="subcellular location">
    <subcellularLocation>
        <location evidence="1">Membrane</location>
        <topology evidence="1">Multi-pass membrane protein</topology>
    </subcellularLocation>
</comment>
<evidence type="ECO:0000313" key="10">
    <source>
        <dbReference type="EMBL" id="KAF5337175.1"/>
    </source>
</evidence>
<keyword evidence="11" id="KW-1185">Reference proteome</keyword>
<comment type="similarity">
    <text evidence="2">Belongs to the major facilitator superfamily. Vesicular transporter family.</text>
</comment>
<keyword evidence="3" id="KW-0813">Transport</keyword>
<feature type="transmembrane region" description="Helical" evidence="8">
    <location>
        <begin position="360"/>
        <end position="376"/>
    </location>
</feature>
<dbReference type="GO" id="GO:0022857">
    <property type="term" value="F:transmembrane transporter activity"/>
    <property type="evidence" value="ECO:0007669"/>
    <property type="project" value="InterPro"/>
</dbReference>
<dbReference type="InterPro" id="IPR020846">
    <property type="entry name" value="MFS_dom"/>
</dbReference>
<evidence type="ECO:0000256" key="2">
    <source>
        <dbReference type="ARBA" id="ARBA00006829"/>
    </source>
</evidence>
<feature type="transmembrane region" description="Helical" evidence="8">
    <location>
        <begin position="134"/>
        <end position="160"/>
    </location>
</feature>
<gene>
    <name evidence="10" type="ORF">D9611_003430</name>
</gene>
<feature type="transmembrane region" description="Helical" evidence="8">
    <location>
        <begin position="382"/>
        <end position="403"/>
    </location>
</feature>
<dbReference type="PROSITE" id="PS50850">
    <property type="entry name" value="MFS"/>
    <property type="match status" value="1"/>
</dbReference>
<evidence type="ECO:0000256" key="5">
    <source>
        <dbReference type="ARBA" id="ARBA00022989"/>
    </source>
</evidence>